<dbReference type="PANTHER" id="PTHR46580:SF2">
    <property type="entry name" value="MAM DOMAIN-CONTAINING PROTEIN"/>
    <property type="match status" value="1"/>
</dbReference>
<evidence type="ECO:0000313" key="4">
    <source>
        <dbReference type="Proteomes" id="UP000663829"/>
    </source>
</evidence>
<reference evidence="2" key="1">
    <citation type="submission" date="2021-02" db="EMBL/GenBank/DDBJ databases">
        <authorList>
            <person name="Nowell W R."/>
        </authorList>
    </citation>
    <scope>NUCLEOTIDE SEQUENCE</scope>
</reference>
<evidence type="ECO:0008006" key="5">
    <source>
        <dbReference type="Google" id="ProtNLM"/>
    </source>
</evidence>
<sequence length="167" mass="17888">MEVCMCLGEQGKKQSIVGSVRVYLRNYQCLFFSFAACTRLFLNQTTYATGSEPYSLTVADFNGDTNTDLAVINANDRTVSILLGTGTGAFLNQTTYAAGSQPYSITSADFNNDTKVDLAIVNLGENTVSILLGTGMGTFLNQTTYATGFGPTSVIAADFNNDTKVDF</sequence>
<name>A0A815SF25_9BILA</name>
<keyword evidence="4" id="KW-1185">Reference proteome</keyword>
<organism evidence="2 4">
    <name type="scientific">Didymodactylos carnosus</name>
    <dbReference type="NCBI Taxonomy" id="1234261"/>
    <lineage>
        <taxon>Eukaryota</taxon>
        <taxon>Metazoa</taxon>
        <taxon>Spiralia</taxon>
        <taxon>Gnathifera</taxon>
        <taxon>Rotifera</taxon>
        <taxon>Eurotatoria</taxon>
        <taxon>Bdelloidea</taxon>
        <taxon>Philodinida</taxon>
        <taxon>Philodinidae</taxon>
        <taxon>Didymodactylos</taxon>
    </lineage>
</organism>
<evidence type="ECO:0000313" key="2">
    <source>
        <dbReference type="EMBL" id="CAF1489767.1"/>
    </source>
</evidence>
<proteinExistence type="predicted"/>
<dbReference type="Proteomes" id="UP000663829">
    <property type="component" value="Unassembled WGS sequence"/>
</dbReference>
<dbReference type="InterPro" id="IPR028994">
    <property type="entry name" value="Integrin_alpha_N"/>
</dbReference>
<dbReference type="EMBL" id="CAJNOQ010021645">
    <property type="protein sequence ID" value="CAF1489767.1"/>
    <property type="molecule type" value="Genomic_DNA"/>
</dbReference>
<dbReference type="Gene3D" id="2.30.30.100">
    <property type="match status" value="2"/>
</dbReference>
<dbReference type="PANTHER" id="PTHR46580">
    <property type="entry name" value="SENSOR KINASE-RELATED"/>
    <property type="match status" value="1"/>
</dbReference>
<protein>
    <recommendedName>
        <fullName evidence="5">VCBS repeat-containing protein</fullName>
    </recommendedName>
</protein>
<dbReference type="OrthoDB" id="10022113at2759"/>
<accession>A0A815SF25</accession>
<keyword evidence="1" id="KW-0732">Signal</keyword>
<dbReference type="Pfam" id="PF13517">
    <property type="entry name" value="FG-GAP_3"/>
    <property type="match status" value="1"/>
</dbReference>
<comment type="caution">
    <text evidence="2">The sequence shown here is derived from an EMBL/GenBank/DDBJ whole genome shotgun (WGS) entry which is preliminary data.</text>
</comment>
<dbReference type="Proteomes" id="UP000681722">
    <property type="component" value="Unassembled WGS sequence"/>
</dbReference>
<gene>
    <name evidence="2" type="ORF">GPM918_LOCUS36199</name>
    <name evidence="3" type="ORF">SRO942_LOCUS36930</name>
</gene>
<dbReference type="EMBL" id="CAJOBC010087136">
    <property type="protein sequence ID" value="CAF4353017.1"/>
    <property type="molecule type" value="Genomic_DNA"/>
</dbReference>
<dbReference type="InterPro" id="IPR013517">
    <property type="entry name" value="FG-GAP"/>
</dbReference>
<evidence type="ECO:0000256" key="1">
    <source>
        <dbReference type="ARBA" id="ARBA00022729"/>
    </source>
</evidence>
<dbReference type="AlphaFoldDB" id="A0A815SF25"/>
<dbReference type="SUPFAM" id="SSF69318">
    <property type="entry name" value="Integrin alpha N-terminal domain"/>
    <property type="match status" value="1"/>
</dbReference>
<evidence type="ECO:0000313" key="3">
    <source>
        <dbReference type="EMBL" id="CAF4353017.1"/>
    </source>
</evidence>